<evidence type="ECO:0000256" key="4">
    <source>
        <dbReference type="ARBA" id="ARBA00022692"/>
    </source>
</evidence>
<keyword evidence="12" id="KW-0675">Receptor</keyword>
<name>A0A3S3SS51_9SPHI</name>
<dbReference type="InterPro" id="IPR037066">
    <property type="entry name" value="Plug_dom_sf"/>
</dbReference>
<dbReference type="InterPro" id="IPR039426">
    <property type="entry name" value="TonB-dep_rcpt-like"/>
</dbReference>
<keyword evidence="4 8" id="KW-0812">Transmembrane</keyword>
<keyword evidence="7 8" id="KW-0998">Cell outer membrane</keyword>
<dbReference type="SUPFAM" id="SSF56935">
    <property type="entry name" value="Porins"/>
    <property type="match status" value="1"/>
</dbReference>
<evidence type="ECO:0000256" key="8">
    <source>
        <dbReference type="PROSITE-ProRule" id="PRU01360"/>
    </source>
</evidence>
<dbReference type="RefSeq" id="WP_113646641.1">
    <property type="nucleotide sequence ID" value="NZ_QMHN01000002.1"/>
</dbReference>
<evidence type="ECO:0000256" key="1">
    <source>
        <dbReference type="ARBA" id="ARBA00004571"/>
    </source>
</evidence>
<evidence type="ECO:0000313" key="13">
    <source>
        <dbReference type="Proteomes" id="UP000284120"/>
    </source>
</evidence>
<evidence type="ECO:0000259" key="10">
    <source>
        <dbReference type="Pfam" id="PF00593"/>
    </source>
</evidence>
<keyword evidence="5 9" id="KW-0798">TonB box</keyword>
<feature type="domain" description="TonB-dependent receptor plug" evidence="11">
    <location>
        <begin position="129"/>
        <end position="234"/>
    </location>
</feature>
<evidence type="ECO:0000256" key="3">
    <source>
        <dbReference type="ARBA" id="ARBA00022452"/>
    </source>
</evidence>
<dbReference type="NCBIfam" id="TIGR01782">
    <property type="entry name" value="TonB-Xanth-Caul"/>
    <property type="match status" value="1"/>
</dbReference>
<dbReference type="SUPFAM" id="SSF49464">
    <property type="entry name" value="Carboxypeptidase regulatory domain-like"/>
    <property type="match status" value="1"/>
</dbReference>
<dbReference type="OrthoDB" id="8727862at2"/>
<organism evidence="12 13">
    <name type="scientific">Pedobacter chitinilyticus</name>
    <dbReference type="NCBI Taxonomy" id="2233776"/>
    <lineage>
        <taxon>Bacteria</taxon>
        <taxon>Pseudomonadati</taxon>
        <taxon>Bacteroidota</taxon>
        <taxon>Sphingobacteriia</taxon>
        <taxon>Sphingobacteriales</taxon>
        <taxon>Sphingobacteriaceae</taxon>
        <taxon>Pedobacter</taxon>
    </lineage>
</organism>
<dbReference type="InterPro" id="IPR036942">
    <property type="entry name" value="Beta-barrel_TonB_sf"/>
</dbReference>
<dbReference type="GO" id="GO:0009279">
    <property type="term" value="C:cell outer membrane"/>
    <property type="evidence" value="ECO:0007669"/>
    <property type="project" value="UniProtKB-SubCell"/>
</dbReference>
<evidence type="ECO:0000256" key="2">
    <source>
        <dbReference type="ARBA" id="ARBA00022448"/>
    </source>
</evidence>
<protein>
    <submittedName>
        <fullName evidence="12">TonB-dependent receptor</fullName>
    </submittedName>
</protein>
<keyword evidence="3 8" id="KW-1134">Transmembrane beta strand</keyword>
<dbReference type="InterPro" id="IPR012910">
    <property type="entry name" value="Plug_dom"/>
</dbReference>
<keyword evidence="13" id="KW-1185">Reference proteome</keyword>
<dbReference type="PANTHER" id="PTHR40980">
    <property type="entry name" value="PLUG DOMAIN-CONTAINING PROTEIN"/>
    <property type="match status" value="1"/>
</dbReference>
<dbReference type="Pfam" id="PF13715">
    <property type="entry name" value="CarbopepD_reg_2"/>
    <property type="match status" value="1"/>
</dbReference>
<evidence type="ECO:0000313" key="12">
    <source>
        <dbReference type="EMBL" id="RWU08116.1"/>
    </source>
</evidence>
<dbReference type="PROSITE" id="PS52016">
    <property type="entry name" value="TONB_DEPENDENT_REC_3"/>
    <property type="match status" value="1"/>
</dbReference>
<dbReference type="InterPro" id="IPR008969">
    <property type="entry name" value="CarboxyPept-like_regulatory"/>
</dbReference>
<evidence type="ECO:0000256" key="7">
    <source>
        <dbReference type="ARBA" id="ARBA00023237"/>
    </source>
</evidence>
<dbReference type="Proteomes" id="UP000284120">
    <property type="component" value="Unassembled WGS sequence"/>
</dbReference>
<dbReference type="EMBL" id="SAYW01000002">
    <property type="protein sequence ID" value="RWU08116.1"/>
    <property type="molecule type" value="Genomic_DNA"/>
</dbReference>
<keyword evidence="6 8" id="KW-0472">Membrane</keyword>
<dbReference type="InterPro" id="IPR010104">
    <property type="entry name" value="TonB_rcpt_bac"/>
</dbReference>
<feature type="domain" description="TonB-dependent receptor-like beta-barrel" evidence="10">
    <location>
        <begin position="435"/>
        <end position="904"/>
    </location>
</feature>
<reference evidence="12 13" key="1">
    <citation type="submission" date="2018-06" db="EMBL/GenBank/DDBJ databases">
        <title>Pedobacter endophyticus sp. nov., an endophytic bacterium isolated from a leaf of Triticum aestivum.</title>
        <authorList>
            <person name="Zhang L."/>
        </authorList>
    </citation>
    <scope>NUCLEOTIDE SEQUENCE [LARGE SCALE GENOMIC DNA]</scope>
    <source>
        <strain evidence="12 13">CM134L-2</strain>
    </source>
</reference>
<gene>
    <name evidence="12" type="ORF">DPV69_06965</name>
</gene>
<evidence type="ECO:0000259" key="11">
    <source>
        <dbReference type="Pfam" id="PF07715"/>
    </source>
</evidence>
<evidence type="ECO:0000256" key="9">
    <source>
        <dbReference type="RuleBase" id="RU003357"/>
    </source>
</evidence>
<comment type="caution">
    <text evidence="12">The sequence shown here is derived from an EMBL/GenBank/DDBJ whole genome shotgun (WGS) entry which is preliminary data.</text>
</comment>
<accession>A0A3S3SS51</accession>
<dbReference type="Gene3D" id="2.170.130.10">
    <property type="entry name" value="TonB-dependent receptor, plug domain"/>
    <property type="match status" value="1"/>
</dbReference>
<dbReference type="PANTHER" id="PTHR40980:SF4">
    <property type="entry name" value="TONB-DEPENDENT RECEPTOR-LIKE BETA-BARREL DOMAIN-CONTAINING PROTEIN"/>
    <property type="match status" value="1"/>
</dbReference>
<dbReference type="AlphaFoldDB" id="A0A3S3SS51"/>
<evidence type="ECO:0000256" key="6">
    <source>
        <dbReference type="ARBA" id="ARBA00023136"/>
    </source>
</evidence>
<proteinExistence type="inferred from homology"/>
<dbReference type="InterPro" id="IPR000531">
    <property type="entry name" value="Beta-barrel_TonB"/>
</dbReference>
<dbReference type="Pfam" id="PF07715">
    <property type="entry name" value="Plug"/>
    <property type="match status" value="1"/>
</dbReference>
<comment type="similarity">
    <text evidence="8 9">Belongs to the TonB-dependent receptor family.</text>
</comment>
<sequence length="938" mass="104513">MKLKYLLVMLFVGLYSYSYAQKRTVTGVIKDQQGTLPGVSITLKNGKIGTSTNIFGEFRLSNLPTGDQTLVITSIGYVTQEKMVTINDSAAVKLDAIVLISNQRTLNQVVVNGIGSNRASEARALNMQKTSPRIVNVIAADGIGKLPDRNAGEAVQRIPGVVLERDQGEGRFVSLRGLPAEWSAATINGDRIPTAEEQTTSRSTAFDFFPSELIQFVEVSKAITPDMEGDAMGGSINFITRTSVDKKTLNFSAGGGYNAYAHGGSYSGNILYGDRSKNGKIGFVLNGTIWNRDWATDNFEPRFSGNKIARMELRDYFGTRQTLGFNGAADYKIGQRSKLYVRGLFGKLNDDEKHNKLRLRYENGRAEAQSIHNILNYRMYGGDFGGNFELGRNSSLDFKLSHYNNDFNYGDLPNKEFPSYYLVQYNQTNVPYVGRDADNFTRYQIDGGPINPESPQTLLPSQNTVNNSSNYSFNSVQMEIHHINETDRIVAQTNYKIKVMSNLELKFGAKFRDKKRTERYELPTWTWDNKGGTQPAPAYTSLNLIDKPYANDYLKNIGSQYTGIFPKFIAQNDLDGFFDKYRNNLKVDSVGSALLANGAQVGSNFDVYEKHTAAYGMGTWEVSNKFTVIAGLRAERTDLRVDGWLYETVAGQPNYRGKLTPQTKYNDYTTLLPMLHLKYSPNQNLNLRLAATKTFSRPDFGSLVAGGTYKLQDNVLTYGNPGLSPIKSYNLDIMAEYYFGDVGAISAGAFYKNVKDPIFSSSQLYSSFNGYDNVRVLQDQNGQDANVGGFELGFSKKLDFLPGVLSGIGINANYTFIRSKMQITDRGGSVRIPGQSNDLFNVALFYEKGALQARVALNHKGVNIIAHGASAKFDEYLDKNTTMDANISVKLSKRLQLFGEANNLLNTRFRFYYGTPERPTQVEYYGIRGQMGIRANIF</sequence>
<dbReference type="Gene3D" id="2.40.170.20">
    <property type="entry name" value="TonB-dependent receptor, beta-barrel domain"/>
    <property type="match status" value="1"/>
</dbReference>
<dbReference type="Gene3D" id="2.60.40.1120">
    <property type="entry name" value="Carboxypeptidase-like, regulatory domain"/>
    <property type="match status" value="1"/>
</dbReference>
<dbReference type="Pfam" id="PF00593">
    <property type="entry name" value="TonB_dep_Rec_b-barrel"/>
    <property type="match status" value="1"/>
</dbReference>
<evidence type="ECO:0000256" key="5">
    <source>
        <dbReference type="ARBA" id="ARBA00023077"/>
    </source>
</evidence>
<comment type="subcellular location">
    <subcellularLocation>
        <location evidence="1 8">Cell outer membrane</location>
        <topology evidence="1 8">Multi-pass membrane protein</topology>
    </subcellularLocation>
</comment>
<keyword evidence="2 8" id="KW-0813">Transport</keyword>